<protein>
    <submittedName>
        <fullName evidence="1">Uncharacterized protein</fullName>
    </submittedName>
</protein>
<organism evidence="1 2">
    <name type="scientific">[Candida] jaroonii</name>
    <dbReference type="NCBI Taxonomy" id="467808"/>
    <lineage>
        <taxon>Eukaryota</taxon>
        <taxon>Fungi</taxon>
        <taxon>Dikarya</taxon>
        <taxon>Ascomycota</taxon>
        <taxon>Saccharomycotina</taxon>
        <taxon>Pichiomycetes</taxon>
        <taxon>Debaryomycetaceae</taxon>
        <taxon>Yamadazyma</taxon>
    </lineage>
</organism>
<evidence type="ECO:0000313" key="2">
    <source>
        <dbReference type="Proteomes" id="UP001152531"/>
    </source>
</evidence>
<name>A0ACA9Y6N5_9ASCO</name>
<keyword evidence="2" id="KW-1185">Reference proteome</keyword>
<reference evidence="1" key="1">
    <citation type="submission" date="2022-06" db="EMBL/GenBank/DDBJ databases">
        <authorList>
            <person name="Legras J.-L."/>
            <person name="Devillers H."/>
            <person name="Grondin C."/>
        </authorList>
    </citation>
    <scope>NUCLEOTIDE SEQUENCE</scope>
    <source>
        <strain evidence="1">CLIB 1444</strain>
    </source>
</reference>
<dbReference type="EMBL" id="CALSDN010000004">
    <property type="protein sequence ID" value="CAH6720685.1"/>
    <property type="molecule type" value="Genomic_DNA"/>
</dbReference>
<sequence>MPPVLPLEIVREIFDYLPIPTEELFGKGDGGAEKWENLKKTELQVNHGGSYNDPFDQYEYNEHHKLIQISHMSLESLFDCYNRPPFFPDGLELRIDKVNLGRLLGQGSIVQSFRIILDAVNASLGLELLQKMETPIKLGFVSSDSCDSWNLLKTTNFDSLELGHLTDTSELNMMPLKRLKLYQYDPSWSIDGVLKANVESLAWNIYCKDDWEYPLHLDLNFPNLKHLQLYLFCPYADSSVVIKLPEGLKEFKILGQMNHCSVNLPRSLKTFSTFVKLSATVEDSAGVQQPLTSYSQLPSLKSLSFNSGTISKSDGFPTSIEQLEIIWEMELDVDFQKLPNLKKISIHGVDPQKMFSRYEVEESSSPNSLTFKAFGKLYSIPFHESLETIHIMDTNDIEVISYPKLKCLELLNCGSGLFKNIPPDLKGLMVYSSKTLDQEKIMLPPNLEVFQLMFDDINKYVFGNVKHFFLSDSPFENFVPPNDLCTFEFTGSEEQTPECLDLSETKVSKFSFEVRELQGMKKKVVLPSTLRLLELSSEVEMSYDMDYTHVDKDILRRV</sequence>
<proteinExistence type="predicted"/>
<evidence type="ECO:0000313" key="1">
    <source>
        <dbReference type="EMBL" id="CAH6720685.1"/>
    </source>
</evidence>
<dbReference type="Proteomes" id="UP001152531">
    <property type="component" value="Unassembled WGS sequence"/>
</dbReference>
<comment type="caution">
    <text evidence="1">The sequence shown here is derived from an EMBL/GenBank/DDBJ whole genome shotgun (WGS) entry which is preliminary data.</text>
</comment>
<accession>A0ACA9Y6N5</accession>
<gene>
    <name evidence="1" type="ORF">CLIB1444_04S05622</name>
</gene>